<dbReference type="PROSITE" id="PS50885">
    <property type="entry name" value="HAMP"/>
    <property type="match status" value="1"/>
</dbReference>
<dbReference type="Gene3D" id="6.10.340.10">
    <property type="match status" value="1"/>
</dbReference>
<dbReference type="AlphaFoldDB" id="A0A2M9ZCL8"/>
<feature type="transmembrane region" description="Helical" evidence="1">
    <location>
        <begin position="37"/>
        <end position="56"/>
    </location>
</feature>
<feature type="transmembrane region" description="Helical" evidence="1">
    <location>
        <begin position="102"/>
        <end position="120"/>
    </location>
</feature>
<name>A0A2M9ZCL8_9LEPT</name>
<dbReference type="Proteomes" id="UP000231912">
    <property type="component" value="Unassembled WGS sequence"/>
</dbReference>
<dbReference type="InterPro" id="IPR003660">
    <property type="entry name" value="HAMP_dom"/>
</dbReference>
<feature type="transmembrane region" description="Helical" evidence="1">
    <location>
        <begin position="148"/>
        <end position="167"/>
    </location>
</feature>
<keyword evidence="1" id="KW-0472">Membrane</keyword>
<dbReference type="GO" id="GO:0007165">
    <property type="term" value="P:signal transduction"/>
    <property type="evidence" value="ECO:0007669"/>
    <property type="project" value="InterPro"/>
</dbReference>
<feature type="transmembrane region" description="Helical" evidence="1">
    <location>
        <begin position="251"/>
        <end position="271"/>
    </location>
</feature>
<protein>
    <submittedName>
        <fullName evidence="3">HAMP domain-containing protein</fullName>
    </submittedName>
</protein>
<dbReference type="SUPFAM" id="SSF158472">
    <property type="entry name" value="HAMP domain-like"/>
    <property type="match status" value="1"/>
</dbReference>
<accession>A0A2M9ZCL8</accession>
<feature type="transmembrane region" description="Helical" evidence="1">
    <location>
        <begin position="195"/>
        <end position="216"/>
    </location>
</feature>
<dbReference type="Pfam" id="PF00672">
    <property type="entry name" value="HAMP"/>
    <property type="match status" value="1"/>
</dbReference>
<evidence type="ECO:0000259" key="2">
    <source>
        <dbReference type="PROSITE" id="PS50885"/>
    </source>
</evidence>
<sequence>MGIFQFSYNSIGYISGTVFSLFLLVALAVIRRKTRQTWILILYLLCTLFLNFGFLIRTSVFSPLLSKPACFLIALYTCFSNSVLLSFLYSFYEKNRRREPKIALSLFVLTGVFGFLYYVIRNLDSKVFYNFNIQMFEFQKPETTTPMGVLHFLTFFWILFVIARRYSEEKREIFRGRRVVHPGIKEKNLKMWSSFGWAVSIHALFSLSYVLYGLGFLSFSNFQIVLTSATSIQLFLYTIIYLNYSPQPSSFMVKIVGVSLATVLILLGITARITFQIIESYYDGIREAEIENIRENLRFAGKYSLPDNVAYLTSHPRQPGSFDSELIVHNEIDPRILSHLLEKNEVEETQRSFQSSKEDSRFGIRLTDDMFRREYYGIRKGNTGDFISKRMYRELNYPGNVSVYIIRYIFASDDRIYEIGYPYESYSRSVHSIVVTMASILILAAVLLLLLLPYLFREGLARPLKSLVEELEHVNAGDYKTMVPVRSEDEFGSLARSFNRIVASIQAVRDELKHYTDAAVKKTSEDRKS</sequence>
<dbReference type="SMART" id="SM00304">
    <property type="entry name" value="HAMP"/>
    <property type="match status" value="1"/>
</dbReference>
<feature type="transmembrane region" description="Helical" evidence="1">
    <location>
        <begin position="12"/>
        <end position="30"/>
    </location>
</feature>
<feature type="transmembrane region" description="Helical" evidence="1">
    <location>
        <begin position="222"/>
        <end position="244"/>
    </location>
</feature>
<feature type="transmembrane region" description="Helical" evidence="1">
    <location>
        <begin position="433"/>
        <end position="456"/>
    </location>
</feature>
<feature type="transmembrane region" description="Helical" evidence="1">
    <location>
        <begin position="71"/>
        <end position="90"/>
    </location>
</feature>
<organism evidence="3 4">
    <name type="scientific">Leptospira wolffii</name>
    <dbReference type="NCBI Taxonomy" id="409998"/>
    <lineage>
        <taxon>Bacteria</taxon>
        <taxon>Pseudomonadati</taxon>
        <taxon>Spirochaetota</taxon>
        <taxon>Spirochaetia</taxon>
        <taxon>Leptospirales</taxon>
        <taxon>Leptospiraceae</taxon>
        <taxon>Leptospira</taxon>
    </lineage>
</organism>
<evidence type="ECO:0000313" key="4">
    <source>
        <dbReference type="Proteomes" id="UP000231912"/>
    </source>
</evidence>
<reference evidence="3 4" key="1">
    <citation type="submission" date="2017-07" db="EMBL/GenBank/DDBJ databases">
        <title>Leptospira spp. isolated from tropical soils.</title>
        <authorList>
            <person name="Thibeaux R."/>
            <person name="Iraola G."/>
            <person name="Ferres I."/>
            <person name="Bierque E."/>
            <person name="Girault D."/>
            <person name="Soupe-Gilbert M.-E."/>
            <person name="Picardeau M."/>
            <person name="Goarant C."/>
        </authorList>
    </citation>
    <scope>NUCLEOTIDE SEQUENCE [LARGE SCALE GENOMIC DNA]</scope>
    <source>
        <strain evidence="3 4">FH2-C-A2</strain>
    </source>
</reference>
<keyword evidence="1" id="KW-0812">Transmembrane</keyword>
<comment type="caution">
    <text evidence="3">The sequence shown here is derived from an EMBL/GenBank/DDBJ whole genome shotgun (WGS) entry which is preliminary data.</text>
</comment>
<evidence type="ECO:0000256" key="1">
    <source>
        <dbReference type="SAM" id="Phobius"/>
    </source>
</evidence>
<keyword evidence="1" id="KW-1133">Transmembrane helix</keyword>
<dbReference type="RefSeq" id="WP_100758982.1">
    <property type="nucleotide sequence ID" value="NZ_NPDT01000003.1"/>
</dbReference>
<dbReference type="CDD" id="cd06225">
    <property type="entry name" value="HAMP"/>
    <property type="match status" value="1"/>
</dbReference>
<dbReference type="EMBL" id="NPDT01000003">
    <property type="protein sequence ID" value="PJZ66114.1"/>
    <property type="molecule type" value="Genomic_DNA"/>
</dbReference>
<dbReference type="PANTHER" id="PTHR32089">
    <property type="entry name" value="METHYL-ACCEPTING CHEMOTAXIS PROTEIN MCPB"/>
    <property type="match status" value="1"/>
</dbReference>
<proteinExistence type="predicted"/>
<gene>
    <name evidence="3" type="ORF">CH371_11005</name>
</gene>
<dbReference type="GO" id="GO:0016020">
    <property type="term" value="C:membrane"/>
    <property type="evidence" value="ECO:0007669"/>
    <property type="project" value="InterPro"/>
</dbReference>
<dbReference type="PANTHER" id="PTHR32089:SF114">
    <property type="entry name" value="METHYL-ACCEPTING CHEMOTAXIS PROTEIN MCPB"/>
    <property type="match status" value="1"/>
</dbReference>
<feature type="domain" description="HAMP" evidence="2">
    <location>
        <begin position="458"/>
        <end position="510"/>
    </location>
</feature>
<evidence type="ECO:0000313" key="3">
    <source>
        <dbReference type="EMBL" id="PJZ66114.1"/>
    </source>
</evidence>